<dbReference type="GO" id="GO:0008610">
    <property type="term" value="P:lipid biosynthetic process"/>
    <property type="evidence" value="ECO:0007669"/>
    <property type="project" value="TreeGrafter"/>
</dbReference>
<comment type="similarity">
    <text evidence="1">Belongs to the thioesterase family.</text>
</comment>
<dbReference type="Gene3D" id="3.40.50.1820">
    <property type="entry name" value="alpha/beta hydrolase"/>
    <property type="match status" value="1"/>
</dbReference>
<dbReference type="InterPro" id="IPR012223">
    <property type="entry name" value="TEII"/>
</dbReference>
<dbReference type="PANTHER" id="PTHR11487:SF0">
    <property type="entry name" value="S-ACYL FATTY ACID SYNTHASE THIOESTERASE, MEDIUM CHAIN"/>
    <property type="match status" value="1"/>
</dbReference>
<keyword evidence="4" id="KW-1185">Reference proteome</keyword>
<evidence type="ECO:0000313" key="3">
    <source>
        <dbReference type="EMBL" id="PJJ54094.1"/>
    </source>
</evidence>
<organism evidence="3 4">
    <name type="scientific">Mumia flava</name>
    <dbReference type="NCBI Taxonomy" id="1348852"/>
    <lineage>
        <taxon>Bacteria</taxon>
        <taxon>Bacillati</taxon>
        <taxon>Actinomycetota</taxon>
        <taxon>Actinomycetes</taxon>
        <taxon>Propionibacteriales</taxon>
        <taxon>Nocardioidaceae</taxon>
        <taxon>Mumia</taxon>
    </lineage>
</organism>
<evidence type="ECO:0000259" key="2">
    <source>
        <dbReference type="Pfam" id="PF00975"/>
    </source>
</evidence>
<accession>A0A2M9B830</accession>
<dbReference type="GO" id="GO:0016787">
    <property type="term" value="F:hydrolase activity"/>
    <property type="evidence" value="ECO:0007669"/>
    <property type="project" value="UniProtKB-KW"/>
</dbReference>
<dbReference type="PANTHER" id="PTHR11487">
    <property type="entry name" value="THIOESTERASE"/>
    <property type="match status" value="1"/>
</dbReference>
<dbReference type="InterPro" id="IPR029058">
    <property type="entry name" value="AB_hydrolase_fold"/>
</dbReference>
<dbReference type="RefSeq" id="WP_100415369.1">
    <property type="nucleotide sequence ID" value="NZ_PGEZ01000002.1"/>
</dbReference>
<sequence>MTSFSSAWFSDVLNPDGDGPVVVGLPYAGGSGRAFRAVHPYLSDDSVLALVDLPGHGTRLAEPCVRDADDVVVELLGTLDALPTERLVLLGYSMGGWLAYDAAARLVDAGAPPLGLVVCGSRAPQTGLGHPSLARHPVGPEFLREAVSMGLAAPEMIEVPGMAELFAPALHADFAVVQSFRYRSRPPLPVPACVIGFDSDWLVPEPSLRAWDDVCVRPLQRRVVGPHLGLHEDEAAFGTAVAAGVAHARDAHAHARTAATTGLVR</sequence>
<comment type="caution">
    <text evidence="3">The sequence shown here is derived from an EMBL/GenBank/DDBJ whole genome shotgun (WGS) entry which is preliminary data.</text>
</comment>
<keyword evidence="3" id="KW-0378">Hydrolase</keyword>
<proteinExistence type="inferred from homology"/>
<dbReference type="InterPro" id="IPR001031">
    <property type="entry name" value="Thioesterase"/>
</dbReference>
<name>A0A2M9B830_9ACTN</name>
<gene>
    <name evidence="3" type="ORF">CLV56_3598</name>
</gene>
<protein>
    <submittedName>
        <fullName evidence="3">Medium-chain acyl-[acyl-carrier-protein] hydrolase</fullName>
    </submittedName>
</protein>
<dbReference type="EMBL" id="PGEZ01000002">
    <property type="protein sequence ID" value="PJJ54094.1"/>
    <property type="molecule type" value="Genomic_DNA"/>
</dbReference>
<dbReference type="AlphaFoldDB" id="A0A2M9B830"/>
<evidence type="ECO:0000256" key="1">
    <source>
        <dbReference type="ARBA" id="ARBA00007169"/>
    </source>
</evidence>
<dbReference type="SUPFAM" id="SSF53474">
    <property type="entry name" value="alpha/beta-Hydrolases"/>
    <property type="match status" value="1"/>
</dbReference>
<evidence type="ECO:0000313" key="4">
    <source>
        <dbReference type="Proteomes" id="UP000230842"/>
    </source>
</evidence>
<dbReference type="Proteomes" id="UP000230842">
    <property type="component" value="Unassembled WGS sequence"/>
</dbReference>
<dbReference type="Pfam" id="PF00975">
    <property type="entry name" value="Thioesterase"/>
    <property type="match status" value="1"/>
</dbReference>
<feature type="domain" description="Thioesterase" evidence="2">
    <location>
        <begin position="24"/>
        <end position="191"/>
    </location>
</feature>
<reference evidence="3 4" key="1">
    <citation type="submission" date="2017-11" db="EMBL/GenBank/DDBJ databases">
        <title>Genomic Encyclopedia of Archaeal and Bacterial Type Strains, Phase II (KMG-II): From Individual Species to Whole Genera.</title>
        <authorList>
            <person name="Goeker M."/>
        </authorList>
    </citation>
    <scope>NUCLEOTIDE SEQUENCE [LARGE SCALE GENOMIC DNA]</scope>
    <source>
        <strain evidence="3 4">DSM 27763</strain>
    </source>
</reference>
<dbReference type="OrthoDB" id="3381314at2"/>